<keyword evidence="3 5" id="KW-1133">Transmembrane helix</keyword>
<dbReference type="Pfam" id="PF05090">
    <property type="entry name" value="HTTM"/>
    <property type="match status" value="1"/>
</dbReference>
<feature type="transmembrane region" description="Helical" evidence="5">
    <location>
        <begin position="224"/>
        <end position="243"/>
    </location>
</feature>
<dbReference type="EMBL" id="BAAAQN010000089">
    <property type="protein sequence ID" value="GAA2062800.1"/>
    <property type="molecule type" value="Genomic_DNA"/>
</dbReference>
<evidence type="ECO:0000313" key="7">
    <source>
        <dbReference type="EMBL" id="GAA2062800.1"/>
    </source>
</evidence>
<accession>A0ABN2VII7</accession>
<feature type="transmembrane region" description="Helical" evidence="5">
    <location>
        <begin position="255"/>
        <end position="281"/>
    </location>
</feature>
<keyword evidence="2 5" id="KW-0812">Transmembrane</keyword>
<evidence type="ECO:0000256" key="5">
    <source>
        <dbReference type="SAM" id="Phobius"/>
    </source>
</evidence>
<keyword evidence="4 5" id="KW-0472">Membrane</keyword>
<gene>
    <name evidence="7" type="ORF">GCM10009839_87500</name>
</gene>
<reference evidence="7 8" key="1">
    <citation type="journal article" date="2019" name="Int. J. Syst. Evol. Microbiol.">
        <title>The Global Catalogue of Microorganisms (GCM) 10K type strain sequencing project: providing services to taxonomists for standard genome sequencing and annotation.</title>
        <authorList>
            <consortium name="The Broad Institute Genomics Platform"/>
            <consortium name="The Broad Institute Genome Sequencing Center for Infectious Disease"/>
            <person name="Wu L."/>
            <person name="Ma J."/>
        </authorList>
    </citation>
    <scope>NUCLEOTIDE SEQUENCE [LARGE SCALE GENOMIC DNA]</scope>
    <source>
        <strain evidence="7 8">JCM 16014</strain>
    </source>
</reference>
<feature type="domain" description="HTTM-like" evidence="6">
    <location>
        <begin position="13"/>
        <end position="285"/>
    </location>
</feature>
<evidence type="ECO:0000259" key="6">
    <source>
        <dbReference type="SMART" id="SM00752"/>
    </source>
</evidence>
<evidence type="ECO:0000313" key="8">
    <source>
        <dbReference type="Proteomes" id="UP001500751"/>
    </source>
</evidence>
<dbReference type="InterPro" id="IPR011020">
    <property type="entry name" value="HTTM-like"/>
</dbReference>
<evidence type="ECO:0000256" key="4">
    <source>
        <dbReference type="ARBA" id="ARBA00023136"/>
    </source>
</evidence>
<name>A0ABN2VII7_9ACTN</name>
<proteinExistence type="predicted"/>
<evidence type="ECO:0000256" key="1">
    <source>
        <dbReference type="ARBA" id="ARBA00004127"/>
    </source>
</evidence>
<dbReference type="Proteomes" id="UP001500751">
    <property type="component" value="Unassembled WGS sequence"/>
</dbReference>
<dbReference type="InterPro" id="IPR053934">
    <property type="entry name" value="HTTM_dom"/>
</dbReference>
<comment type="caution">
    <text evidence="7">The sequence shown here is derived from an EMBL/GenBank/DDBJ whole genome shotgun (WGS) entry which is preliminary data.</text>
</comment>
<evidence type="ECO:0000256" key="2">
    <source>
        <dbReference type="ARBA" id="ARBA00022692"/>
    </source>
</evidence>
<protein>
    <recommendedName>
        <fullName evidence="6">HTTM-like domain-containing protein</fullName>
    </recommendedName>
</protein>
<keyword evidence="8" id="KW-1185">Reference proteome</keyword>
<sequence>MRGMRRLLESAARFDPRTPVFATARSLLAFAQLCGILFTPDRDLILAVPHPDLPGPCGGINGISMWCVTGGDSTPNPSARMVAVAVLTAVMIGVKPRWLCIPHWYIAFSVSTSVTIADGAASISEIVCELLIPQGLGDTRRTHWGRSRVPLAPHWRGSAYAAHLVLRAQVAIVYLSAAIMKMQHSAWRRGQALRIIMQDPQFGAPGLVRPAVDSLLRHGWLSSAAMWSTLAIEVGIGTAMLGGASARRYALGATIVLHLFIMTLMGLFGFALVMMATVAFASTTTPLRKAATSADRVQPVRSVVRR</sequence>
<dbReference type="SMART" id="SM00752">
    <property type="entry name" value="HTTM"/>
    <property type="match status" value="1"/>
</dbReference>
<comment type="subcellular location">
    <subcellularLocation>
        <location evidence="1">Endomembrane system</location>
        <topology evidence="1">Multi-pass membrane protein</topology>
    </subcellularLocation>
</comment>
<organism evidence="7 8">
    <name type="scientific">Catenulispora yoronensis</name>
    <dbReference type="NCBI Taxonomy" id="450799"/>
    <lineage>
        <taxon>Bacteria</taxon>
        <taxon>Bacillati</taxon>
        <taxon>Actinomycetota</taxon>
        <taxon>Actinomycetes</taxon>
        <taxon>Catenulisporales</taxon>
        <taxon>Catenulisporaceae</taxon>
        <taxon>Catenulispora</taxon>
    </lineage>
</organism>
<evidence type="ECO:0000256" key="3">
    <source>
        <dbReference type="ARBA" id="ARBA00022989"/>
    </source>
</evidence>